<proteinExistence type="predicted"/>
<comment type="caution">
    <text evidence="1">The sequence shown here is derived from an EMBL/GenBank/DDBJ whole genome shotgun (WGS) entry which is preliminary data.</text>
</comment>
<dbReference type="Proteomes" id="UP001341444">
    <property type="component" value="Unassembled WGS sequence"/>
</dbReference>
<name>A0ABU6MGC3_9BACI</name>
<evidence type="ECO:0000313" key="2">
    <source>
        <dbReference type="Proteomes" id="UP001341444"/>
    </source>
</evidence>
<protein>
    <submittedName>
        <fullName evidence="1">Uncharacterized protein</fullName>
    </submittedName>
</protein>
<keyword evidence="2" id="KW-1185">Reference proteome</keyword>
<accession>A0ABU6MGC3</accession>
<organism evidence="1 2">
    <name type="scientific">Heyndrickxia acidicola</name>
    <dbReference type="NCBI Taxonomy" id="209389"/>
    <lineage>
        <taxon>Bacteria</taxon>
        <taxon>Bacillati</taxon>
        <taxon>Bacillota</taxon>
        <taxon>Bacilli</taxon>
        <taxon>Bacillales</taxon>
        <taxon>Bacillaceae</taxon>
        <taxon>Heyndrickxia</taxon>
    </lineage>
</organism>
<sequence>MADNPETQPASLVFVENNTVICHAAIPWKYINYGARTYKAFGLSDAITIPFYRQQGFGLKRRKKLIHL</sequence>
<dbReference type="RefSeq" id="WP_066268626.1">
    <property type="nucleotide sequence ID" value="NZ_JARMAB010000014.1"/>
</dbReference>
<evidence type="ECO:0000313" key="1">
    <source>
        <dbReference type="EMBL" id="MED1203740.1"/>
    </source>
</evidence>
<dbReference type="EMBL" id="JARMAB010000014">
    <property type="protein sequence ID" value="MED1203740.1"/>
    <property type="molecule type" value="Genomic_DNA"/>
</dbReference>
<gene>
    <name evidence="1" type="ORF">P4T90_11745</name>
</gene>
<reference evidence="1 2" key="1">
    <citation type="submission" date="2023-03" db="EMBL/GenBank/DDBJ databases">
        <title>Bacillus Genome Sequencing.</title>
        <authorList>
            <person name="Dunlap C."/>
        </authorList>
    </citation>
    <scope>NUCLEOTIDE SEQUENCE [LARGE SCALE GENOMIC DNA]</scope>
    <source>
        <strain evidence="1 2">B-23453</strain>
    </source>
</reference>